<evidence type="ECO:0000256" key="1">
    <source>
        <dbReference type="SAM" id="Coils"/>
    </source>
</evidence>
<dbReference type="GO" id="GO:0005634">
    <property type="term" value="C:nucleus"/>
    <property type="evidence" value="ECO:0007669"/>
    <property type="project" value="TreeGrafter"/>
</dbReference>
<evidence type="ECO:0000256" key="2">
    <source>
        <dbReference type="SAM" id="MobiDB-lite"/>
    </source>
</evidence>
<dbReference type="PANTHER" id="PTHR36860">
    <property type="entry name" value="TESTIS-EXPRESSED PROTEIN 35"/>
    <property type="match status" value="1"/>
</dbReference>
<gene>
    <name evidence="3" type="primary">TEX35</name>
</gene>
<feature type="region of interest" description="Disordered" evidence="2">
    <location>
        <begin position="115"/>
        <end position="142"/>
    </location>
</feature>
<name>G3U8F7_LOXAF</name>
<organism evidence="3 4">
    <name type="scientific">Loxodonta africana</name>
    <name type="common">African elephant</name>
    <dbReference type="NCBI Taxonomy" id="9785"/>
    <lineage>
        <taxon>Eukaryota</taxon>
        <taxon>Metazoa</taxon>
        <taxon>Chordata</taxon>
        <taxon>Craniata</taxon>
        <taxon>Vertebrata</taxon>
        <taxon>Euteleostomi</taxon>
        <taxon>Mammalia</taxon>
        <taxon>Eutheria</taxon>
        <taxon>Afrotheria</taxon>
        <taxon>Proboscidea</taxon>
        <taxon>Elephantidae</taxon>
        <taxon>Loxodonta</taxon>
    </lineage>
</organism>
<dbReference type="Proteomes" id="UP000007646">
    <property type="component" value="Unassembled WGS sequence"/>
</dbReference>
<evidence type="ECO:0000313" key="4">
    <source>
        <dbReference type="Proteomes" id="UP000007646"/>
    </source>
</evidence>
<dbReference type="AlphaFoldDB" id="G3U8F7"/>
<dbReference type="GeneTree" id="ENSGT00390000011962"/>
<reference evidence="3 4" key="1">
    <citation type="submission" date="2009-06" db="EMBL/GenBank/DDBJ databases">
        <title>The Genome Sequence of Loxodonta africana (African elephant).</title>
        <authorList>
            <person name="Di Palma F."/>
            <person name="Heiman D."/>
            <person name="Young S."/>
            <person name="Johnson J."/>
            <person name="Lander E.S."/>
            <person name="Lindblad-Toh K."/>
        </authorList>
    </citation>
    <scope>NUCLEOTIDE SEQUENCE [LARGE SCALE GENOMIC DNA]</scope>
    <source>
        <strain evidence="3 4">Isolate ISIS603380</strain>
    </source>
</reference>
<dbReference type="Ensembl" id="ENSLAFT00000033629.1">
    <property type="protein sequence ID" value="ENSLAFP00000024115.1"/>
    <property type="gene ID" value="ENSLAFG00000017454.2"/>
</dbReference>
<reference evidence="3" key="2">
    <citation type="submission" date="2025-08" db="UniProtKB">
        <authorList>
            <consortium name="Ensembl"/>
        </authorList>
    </citation>
    <scope>IDENTIFICATION</scope>
    <source>
        <strain evidence="3">Isolate ISIS603380</strain>
    </source>
</reference>
<keyword evidence="1" id="KW-0175">Coiled coil</keyword>
<keyword evidence="4" id="KW-1185">Reference proteome</keyword>
<dbReference type="InterPro" id="IPR027874">
    <property type="entry name" value="Tex35"/>
</dbReference>
<proteinExistence type="predicted"/>
<evidence type="ECO:0000313" key="3">
    <source>
        <dbReference type="Ensembl" id="ENSLAFP00000024115.1"/>
    </source>
</evidence>
<feature type="coiled-coil region" evidence="1">
    <location>
        <begin position="46"/>
        <end position="80"/>
    </location>
</feature>
<dbReference type="PANTHER" id="PTHR36860:SF1">
    <property type="entry name" value="TESTIS-EXPRESSED PROTEIN 35"/>
    <property type="match status" value="1"/>
</dbReference>
<dbReference type="Pfam" id="PF15079">
    <property type="entry name" value="Tsc35"/>
    <property type="match status" value="1"/>
</dbReference>
<sequence>MSAKRAELKKANPSKNYKTACLELKAEPTKTYDYKGVKQEGPTTKIGGTKELKNELREVREELKEKMEEIKQIKDIMDKDFDKLKEFVEIMKDMQKDMDEKMDVLMNIQKSNKVPLRKRPKEQQELRSMEKTDSDPPFRLNRMDKVDRAPSVRLRKIMAPQKVKQDTLDSIHCRTCVRERFVVCHSKNYRAHRKLPHQAWAPFSPLTSSAAF</sequence>
<protein>
    <submittedName>
        <fullName evidence="3">Testis expressed 35</fullName>
    </submittedName>
</protein>
<reference evidence="3" key="3">
    <citation type="submission" date="2025-09" db="UniProtKB">
        <authorList>
            <consortium name="Ensembl"/>
        </authorList>
    </citation>
    <scope>IDENTIFICATION</scope>
    <source>
        <strain evidence="3">Isolate ISIS603380</strain>
    </source>
</reference>
<accession>G3U8F7</accession>
<feature type="compositionally biased region" description="Basic and acidic residues" evidence="2">
    <location>
        <begin position="121"/>
        <end position="142"/>
    </location>
</feature>